<dbReference type="SUPFAM" id="SSF55874">
    <property type="entry name" value="ATPase domain of HSP90 chaperone/DNA topoisomerase II/histidine kinase"/>
    <property type="match status" value="1"/>
</dbReference>
<evidence type="ECO:0000256" key="6">
    <source>
        <dbReference type="ARBA" id="ARBA00022692"/>
    </source>
</evidence>
<protein>
    <recommendedName>
        <fullName evidence="3">histidine kinase</fullName>
        <ecNumber evidence="3">2.7.13.3</ecNumber>
    </recommendedName>
</protein>
<evidence type="ECO:0000313" key="15">
    <source>
        <dbReference type="Proteomes" id="UP000322553"/>
    </source>
</evidence>
<dbReference type="SMART" id="SM00388">
    <property type="entry name" value="HisKA"/>
    <property type="match status" value="1"/>
</dbReference>
<keyword evidence="4" id="KW-0597">Phosphoprotein</keyword>
<dbReference type="Pfam" id="PF00672">
    <property type="entry name" value="HAMP"/>
    <property type="match status" value="1"/>
</dbReference>
<dbReference type="SMART" id="SM00304">
    <property type="entry name" value="HAMP"/>
    <property type="match status" value="1"/>
</dbReference>
<dbReference type="Proteomes" id="UP000322553">
    <property type="component" value="Chromosome"/>
</dbReference>
<dbReference type="InterPro" id="IPR036097">
    <property type="entry name" value="HisK_dim/P_sf"/>
</dbReference>
<evidence type="ECO:0000256" key="3">
    <source>
        <dbReference type="ARBA" id="ARBA00012438"/>
    </source>
</evidence>
<feature type="transmembrane region" description="Helical" evidence="11">
    <location>
        <begin position="14"/>
        <end position="35"/>
    </location>
</feature>
<dbReference type="Gene3D" id="3.30.565.10">
    <property type="entry name" value="Histidine kinase-like ATPase, C-terminal domain"/>
    <property type="match status" value="1"/>
</dbReference>
<keyword evidence="11" id="KW-0472">Membrane</keyword>
<dbReference type="InterPro" id="IPR050428">
    <property type="entry name" value="TCS_sensor_his_kinase"/>
</dbReference>
<dbReference type="InterPro" id="IPR003661">
    <property type="entry name" value="HisK_dim/P_dom"/>
</dbReference>
<evidence type="ECO:0000256" key="2">
    <source>
        <dbReference type="ARBA" id="ARBA00004370"/>
    </source>
</evidence>
<accession>A0A5C0ZVC1</accession>
<dbReference type="Pfam" id="PF00512">
    <property type="entry name" value="HisKA"/>
    <property type="match status" value="1"/>
</dbReference>
<dbReference type="GO" id="GO:0005886">
    <property type="term" value="C:plasma membrane"/>
    <property type="evidence" value="ECO:0007669"/>
    <property type="project" value="TreeGrafter"/>
</dbReference>
<evidence type="ECO:0000256" key="5">
    <source>
        <dbReference type="ARBA" id="ARBA00022679"/>
    </source>
</evidence>
<feature type="region of interest" description="Disordered" evidence="10">
    <location>
        <begin position="96"/>
        <end position="117"/>
    </location>
</feature>
<keyword evidence="9" id="KW-0902">Two-component regulatory system</keyword>
<evidence type="ECO:0000256" key="7">
    <source>
        <dbReference type="ARBA" id="ARBA00022777"/>
    </source>
</evidence>
<feature type="transmembrane region" description="Helical" evidence="11">
    <location>
        <begin position="189"/>
        <end position="211"/>
    </location>
</feature>
<dbReference type="KEGG" id="kuy:FY550_03990"/>
<feature type="domain" description="Histidine kinase" evidence="12">
    <location>
        <begin position="269"/>
        <end position="483"/>
    </location>
</feature>
<dbReference type="AlphaFoldDB" id="A0A5C0ZVC1"/>
<evidence type="ECO:0000256" key="11">
    <source>
        <dbReference type="SAM" id="Phobius"/>
    </source>
</evidence>
<evidence type="ECO:0000256" key="9">
    <source>
        <dbReference type="ARBA" id="ARBA00023012"/>
    </source>
</evidence>
<dbReference type="SMART" id="SM00387">
    <property type="entry name" value="HATPase_c"/>
    <property type="match status" value="1"/>
</dbReference>
<feature type="domain" description="HAMP" evidence="13">
    <location>
        <begin position="209"/>
        <end position="261"/>
    </location>
</feature>
<evidence type="ECO:0000256" key="4">
    <source>
        <dbReference type="ARBA" id="ARBA00022553"/>
    </source>
</evidence>
<feature type="region of interest" description="Disordered" evidence="10">
    <location>
        <begin position="130"/>
        <end position="149"/>
    </location>
</feature>
<dbReference type="PANTHER" id="PTHR45436">
    <property type="entry name" value="SENSOR HISTIDINE KINASE YKOH"/>
    <property type="match status" value="1"/>
</dbReference>
<dbReference type="EMBL" id="CP043420">
    <property type="protein sequence ID" value="QEL10382.1"/>
    <property type="molecule type" value="Genomic_DNA"/>
</dbReference>
<comment type="catalytic activity">
    <reaction evidence="1">
        <text>ATP + protein L-histidine = ADP + protein N-phospho-L-histidine.</text>
        <dbReference type="EC" id="2.7.13.3"/>
    </reaction>
</comment>
<sequence length="495" mass="55150">MSPRQWWRAIFSRLGLKLFIVIVLVNVLVSGALYFTVARSIDDSFIDYLRRSQQQRLDTLTTTLADGYRAHGSWEWLSNNREAWQRLLRVALAPRSGAPRTEDNSRQPPLPPALGDPRQFVLLDEAGTRIIGRPGPHAHEGESRRDPGELRYTPIMVSGQQIGSLGYRAPDGVFNSIDRVFLHRQLRNLVIILVTLLLSALLLAGGLAFWLGRRTRAMALATRAMADGDYSVRLTSRGRDELSRLSRDINTLAASLARGRRDRQQWVADIAHELRTPLAVLRGEIEAIEDGVRPMDGRSLGSLHQEVSQLNRLVEDLRLLAQSDAHNLDAPMSRLDLGAHLADQLEDSRDALAQHGITLQCSLPAGIMIQGAPHRLRQLWSNLLSNSRAYTDSPGRLKVSLVQTDQQAVLTWEDSAPGVPDEALERLTERLFRLDSSRNRRRGGSGLGLSIVSALAQTHHATLTPSPSPLGGLRWTLRFPLDPQDFVRPFATTVE</sequence>
<dbReference type="SUPFAM" id="SSF158472">
    <property type="entry name" value="HAMP domain-like"/>
    <property type="match status" value="1"/>
</dbReference>
<keyword evidence="15" id="KW-1185">Reference proteome</keyword>
<evidence type="ECO:0000259" key="12">
    <source>
        <dbReference type="PROSITE" id="PS50109"/>
    </source>
</evidence>
<reference evidence="14 15" key="1">
    <citation type="submission" date="2019-08" db="EMBL/GenBank/DDBJ databases">
        <title>Complete genome sequence of Kushneria sp. YCWA18, a halophilic phosphate-solubilizing bacterium isolated from Daqiao saltern in China.</title>
        <authorList>
            <person name="Du G.-X."/>
            <person name="Qu L.-Y."/>
        </authorList>
    </citation>
    <scope>NUCLEOTIDE SEQUENCE [LARGE SCALE GENOMIC DNA]</scope>
    <source>
        <strain evidence="14 15">YCWA18</strain>
    </source>
</reference>
<dbReference type="PROSITE" id="PS50109">
    <property type="entry name" value="HIS_KIN"/>
    <property type="match status" value="1"/>
</dbReference>
<dbReference type="SUPFAM" id="SSF47384">
    <property type="entry name" value="Homodimeric domain of signal transducing histidine kinase"/>
    <property type="match status" value="1"/>
</dbReference>
<evidence type="ECO:0000256" key="10">
    <source>
        <dbReference type="SAM" id="MobiDB-lite"/>
    </source>
</evidence>
<dbReference type="CDD" id="cd00082">
    <property type="entry name" value="HisKA"/>
    <property type="match status" value="1"/>
</dbReference>
<dbReference type="CDD" id="cd06225">
    <property type="entry name" value="HAMP"/>
    <property type="match status" value="1"/>
</dbReference>
<name>A0A5C0ZVC1_9GAMM</name>
<evidence type="ECO:0000259" key="13">
    <source>
        <dbReference type="PROSITE" id="PS50885"/>
    </source>
</evidence>
<dbReference type="RefSeq" id="WP_149054373.1">
    <property type="nucleotide sequence ID" value="NZ_CP043420.1"/>
</dbReference>
<gene>
    <name evidence="14" type="ORF">FY550_03990</name>
</gene>
<dbReference type="Gene3D" id="1.10.287.130">
    <property type="match status" value="1"/>
</dbReference>
<evidence type="ECO:0000313" key="14">
    <source>
        <dbReference type="EMBL" id="QEL10382.1"/>
    </source>
</evidence>
<dbReference type="Pfam" id="PF02518">
    <property type="entry name" value="HATPase_c"/>
    <property type="match status" value="1"/>
</dbReference>
<dbReference type="PROSITE" id="PS50885">
    <property type="entry name" value="HAMP"/>
    <property type="match status" value="1"/>
</dbReference>
<dbReference type="InterPro" id="IPR003594">
    <property type="entry name" value="HATPase_dom"/>
</dbReference>
<dbReference type="InterPro" id="IPR005467">
    <property type="entry name" value="His_kinase_dom"/>
</dbReference>
<keyword evidence="5" id="KW-0808">Transferase</keyword>
<feature type="compositionally biased region" description="Basic and acidic residues" evidence="10">
    <location>
        <begin position="137"/>
        <end position="149"/>
    </location>
</feature>
<keyword evidence="6 11" id="KW-0812">Transmembrane</keyword>
<dbReference type="EC" id="2.7.13.3" evidence="3"/>
<organism evidence="14 15">
    <name type="scientific">Kushneria phosphatilytica</name>
    <dbReference type="NCBI Taxonomy" id="657387"/>
    <lineage>
        <taxon>Bacteria</taxon>
        <taxon>Pseudomonadati</taxon>
        <taxon>Pseudomonadota</taxon>
        <taxon>Gammaproteobacteria</taxon>
        <taxon>Oceanospirillales</taxon>
        <taxon>Halomonadaceae</taxon>
        <taxon>Kushneria</taxon>
    </lineage>
</organism>
<dbReference type="GO" id="GO:0000155">
    <property type="term" value="F:phosphorelay sensor kinase activity"/>
    <property type="evidence" value="ECO:0007669"/>
    <property type="project" value="InterPro"/>
</dbReference>
<evidence type="ECO:0000256" key="8">
    <source>
        <dbReference type="ARBA" id="ARBA00022989"/>
    </source>
</evidence>
<dbReference type="Gene3D" id="6.10.340.10">
    <property type="match status" value="1"/>
</dbReference>
<dbReference type="InterPro" id="IPR036890">
    <property type="entry name" value="HATPase_C_sf"/>
</dbReference>
<keyword evidence="7" id="KW-0418">Kinase</keyword>
<comment type="subcellular location">
    <subcellularLocation>
        <location evidence="2">Membrane</location>
    </subcellularLocation>
</comment>
<evidence type="ECO:0000256" key="1">
    <source>
        <dbReference type="ARBA" id="ARBA00000085"/>
    </source>
</evidence>
<proteinExistence type="predicted"/>
<keyword evidence="8 11" id="KW-1133">Transmembrane helix</keyword>
<dbReference type="InterPro" id="IPR003660">
    <property type="entry name" value="HAMP_dom"/>
</dbReference>
<dbReference type="PANTHER" id="PTHR45436:SF5">
    <property type="entry name" value="SENSOR HISTIDINE KINASE TRCS"/>
    <property type="match status" value="1"/>
</dbReference>